<name>A0ACB7ZYP6_9AGAM</name>
<accession>A0ACB7ZYP6</accession>
<protein>
    <submittedName>
        <fullName evidence="1">Peptidase S8/S53 domain-containing protein</fullName>
    </submittedName>
</protein>
<evidence type="ECO:0000313" key="2">
    <source>
        <dbReference type="Proteomes" id="UP000790377"/>
    </source>
</evidence>
<dbReference type="Proteomes" id="UP000790377">
    <property type="component" value="Unassembled WGS sequence"/>
</dbReference>
<gene>
    <name evidence="1" type="ORF">BJ138DRAFT_1226706</name>
</gene>
<proteinExistence type="predicted"/>
<dbReference type="EMBL" id="MU268114">
    <property type="protein sequence ID" value="KAH7905839.1"/>
    <property type="molecule type" value="Genomic_DNA"/>
</dbReference>
<sequence>MRLPYWLGLSLSAALVQAAPYKGCQNKVKESIYGPPRGWAKGSPAPPDHIIDLKIALPQPNFDVLEKHLWEVSDPSHERYGAHLSKAEAEALMAPHQTSVDAVNEWLASHGFEEEHLMRSSAKDWVTVRVPVSIAEDMLDTNYHVYHHEETGDSIVRTTSYSLPEILHDHIDLIQPTTMFARFKAFESTLHWAGVASATPSTASGTITGPAGNQVDASCNATITLTCLWQLYNSVGYNTSATNGNKLGLTGYLNQYANIDDLQMFFADQNPAAYGSNFTFVSVDGGINNQSMAAAGVEADLDTQFGFGLTYPTPGTFYSTYGEPPFIPDALEATNTNEPYSYWLDYVLSMDTLPQTISTSYGDDEQTVPYSYAVRVCNGFASLGARGVSILFSSGDYGVGDGDADPATQQCFTNDGTNTTRFIPEFPASCPYVTSVGGTNFIPETAVFFSGGGFSNYFERPSYQDTAVETYLEKLAPGTYEGLYNPNGRGIPDVAALAWNFLIVYQGETGYVAGTSCASPTFASFVSMLNDARISAGLSSLGFLNPFLYSNGYTALNDITEGNNPGCGTEGFNATIGWDPVTGYGTPNFEKLKALVLAM</sequence>
<comment type="caution">
    <text evidence="1">The sequence shown here is derived from an EMBL/GenBank/DDBJ whole genome shotgun (WGS) entry which is preliminary data.</text>
</comment>
<reference evidence="1" key="1">
    <citation type="journal article" date="2021" name="New Phytol.">
        <title>Evolutionary innovations through gain and loss of genes in the ectomycorrhizal Boletales.</title>
        <authorList>
            <person name="Wu G."/>
            <person name="Miyauchi S."/>
            <person name="Morin E."/>
            <person name="Kuo A."/>
            <person name="Drula E."/>
            <person name="Varga T."/>
            <person name="Kohler A."/>
            <person name="Feng B."/>
            <person name="Cao Y."/>
            <person name="Lipzen A."/>
            <person name="Daum C."/>
            <person name="Hundley H."/>
            <person name="Pangilinan J."/>
            <person name="Johnson J."/>
            <person name="Barry K."/>
            <person name="LaButti K."/>
            <person name="Ng V."/>
            <person name="Ahrendt S."/>
            <person name="Min B."/>
            <person name="Choi I.G."/>
            <person name="Park H."/>
            <person name="Plett J.M."/>
            <person name="Magnuson J."/>
            <person name="Spatafora J.W."/>
            <person name="Nagy L.G."/>
            <person name="Henrissat B."/>
            <person name="Grigoriev I.V."/>
            <person name="Yang Z.L."/>
            <person name="Xu J."/>
            <person name="Martin F.M."/>
        </authorList>
    </citation>
    <scope>NUCLEOTIDE SEQUENCE</scope>
    <source>
        <strain evidence="1">ATCC 28755</strain>
    </source>
</reference>
<organism evidence="1 2">
    <name type="scientific">Hygrophoropsis aurantiaca</name>
    <dbReference type="NCBI Taxonomy" id="72124"/>
    <lineage>
        <taxon>Eukaryota</taxon>
        <taxon>Fungi</taxon>
        <taxon>Dikarya</taxon>
        <taxon>Basidiomycota</taxon>
        <taxon>Agaricomycotina</taxon>
        <taxon>Agaricomycetes</taxon>
        <taxon>Agaricomycetidae</taxon>
        <taxon>Boletales</taxon>
        <taxon>Coniophorineae</taxon>
        <taxon>Hygrophoropsidaceae</taxon>
        <taxon>Hygrophoropsis</taxon>
    </lineage>
</organism>
<keyword evidence="2" id="KW-1185">Reference proteome</keyword>
<evidence type="ECO:0000313" key="1">
    <source>
        <dbReference type="EMBL" id="KAH7905839.1"/>
    </source>
</evidence>